<evidence type="ECO:0000313" key="3">
    <source>
        <dbReference type="Proteomes" id="UP001152607"/>
    </source>
</evidence>
<dbReference type="GO" id="GO:0005794">
    <property type="term" value="C:Golgi apparatus"/>
    <property type="evidence" value="ECO:0007669"/>
    <property type="project" value="TreeGrafter"/>
</dbReference>
<dbReference type="InterPro" id="IPR011990">
    <property type="entry name" value="TPR-like_helical_dom_sf"/>
</dbReference>
<dbReference type="PANTHER" id="PTHR21581">
    <property type="entry name" value="D-ALANYL-D-ALANINE CARBOXYPEPTIDASE"/>
    <property type="match status" value="1"/>
</dbReference>
<dbReference type="GO" id="GO:0030008">
    <property type="term" value="C:TRAPP complex"/>
    <property type="evidence" value="ECO:0007669"/>
    <property type="project" value="TreeGrafter"/>
</dbReference>
<dbReference type="Proteomes" id="UP001152607">
    <property type="component" value="Unassembled WGS sequence"/>
</dbReference>
<dbReference type="AlphaFoldDB" id="A0A9W4US53"/>
<feature type="region of interest" description="Disordered" evidence="1">
    <location>
        <begin position="325"/>
        <end position="346"/>
    </location>
</feature>
<dbReference type="EMBL" id="CAOQHR010000010">
    <property type="protein sequence ID" value="CAI6340122.1"/>
    <property type="molecule type" value="Genomic_DNA"/>
</dbReference>
<sequence length="466" mass="51148">MNPPPHIPEPARSHGRAPSGDERRRIAIPRRSTKGPLDIDDPLSEEPSSSLPPLSTLHQQHHARVLSPTRAESPASSQHQRHGSVKSPVVVDMEMPAKDFSFIQDPQAYHVLPASNIPPPFLNAPTNPSLSSPVDTLLLSGHFRLAAIAASRNILQAASPTDYETLLHLLHIRLACLCLISEHALAAQESKVLGDLTSTFYRHPLTNTHLAPWDLRLLVVRLAALGFGEWRKGIMGYYELARECRENIIKADSDEDKALWRTRLRDCGIRVANVLVEMGDLESAGRHLSTLPQHSSSEHDNDIRVMEILVRLRLGDLAAAKRLLSLSQPSDPPSPPSDSNSDDNDDLITGTLKALTHLASSAYTEAASLFRTLHTRFPSDAMVAQNLAVCLLYTGDIAAAKKLLTDVVDAGSPFHSSVFNLCTVYELCTERNRERKVQLAEKLAARDGKAEKGAVGWEVLSADFKL</sequence>
<proteinExistence type="predicted"/>
<name>A0A9W4US53_9PLEO</name>
<protein>
    <recommendedName>
        <fullName evidence="4">Tetratricopeptide repeat protein 15</fullName>
    </recommendedName>
</protein>
<evidence type="ECO:0008006" key="4">
    <source>
        <dbReference type="Google" id="ProtNLM"/>
    </source>
</evidence>
<dbReference type="PANTHER" id="PTHR21581:SF6">
    <property type="entry name" value="TRAFFICKING PROTEIN PARTICLE COMPLEX SUBUNIT 12"/>
    <property type="match status" value="1"/>
</dbReference>
<gene>
    <name evidence="2" type="ORF">PDIGIT_LOCUS13292</name>
</gene>
<feature type="compositionally biased region" description="Low complexity" evidence="1">
    <location>
        <begin position="45"/>
        <end position="55"/>
    </location>
</feature>
<reference evidence="2" key="1">
    <citation type="submission" date="2023-01" db="EMBL/GenBank/DDBJ databases">
        <authorList>
            <person name="Van Ghelder C."/>
            <person name="Rancurel C."/>
        </authorList>
    </citation>
    <scope>NUCLEOTIDE SEQUENCE</scope>
    <source>
        <strain evidence="2">CNCM I-4278</strain>
    </source>
</reference>
<evidence type="ECO:0000256" key="1">
    <source>
        <dbReference type="SAM" id="MobiDB-lite"/>
    </source>
</evidence>
<organism evidence="2 3">
    <name type="scientific">Periconia digitata</name>
    <dbReference type="NCBI Taxonomy" id="1303443"/>
    <lineage>
        <taxon>Eukaryota</taxon>
        <taxon>Fungi</taxon>
        <taxon>Dikarya</taxon>
        <taxon>Ascomycota</taxon>
        <taxon>Pezizomycotina</taxon>
        <taxon>Dothideomycetes</taxon>
        <taxon>Pleosporomycetidae</taxon>
        <taxon>Pleosporales</taxon>
        <taxon>Massarineae</taxon>
        <taxon>Periconiaceae</taxon>
        <taxon>Periconia</taxon>
    </lineage>
</organism>
<accession>A0A9W4US53</accession>
<comment type="caution">
    <text evidence="2">The sequence shown here is derived from an EMBL/GenBank/DDBJ whole genome shotgun (WGS) entry which is preliminary data.</text>
</comment>
<feature type="region of interest" description="Disordered" evidence="1">
    <location>
        <begin position="1"/>
        <end position="87"/>
    </location>
</feature>
<dbReference type="OrthoDB" id="428342at2759"/>
<dbReference type="SUPFAM" id="SSF48452">
    <property type="entry name" value="TPR-like"/>
    <property type="match status" value="1"/>
</dbReference>
<dbReference type="Gene3D" id="1.25.40.10">
    <property type="entry name" value="Tetratricopeptide repeat domain"/>
    <property type="match status" value="1"/>
</dbReference>
<dbReference type="Pfam" id="PF14559">
    <property type="entry name" value="TPR_19"/>
    <property type="match status" value="1"/>
</dbReference>
<evidence type="ECO:0000313" key="2">
    <source>
        <dbReference type="EMBL" id="CAI6340122.1"/>
    </source>
</evidence>
<keyword evidence="3" id="KW-1185">Reference proteome</keyword>